<proteinExistence type="predicted"/>
<dbReference type="EMBL" id="AJ307662">
    <property type="protein sequence ID" value="CAC39040.1"/>
    <property type="molecule type" value="Genomic_DNA"/>
</dbReference>
<sequence length="478" mass="51189">MWDPCTGVPRWPAFVRRRPRYTHRQLLTPRSPHPPLAAPLVPSQPPPPDAPLAPIRPPFIGCASRAKPASISAACASRAEPAFAAIGCTSTPSRSPIPPPNDATPARCNRLPRPRLAVRSRHASNDRSHRHRSRYCQMPSHLAIAILTSSAAAPHTEVASSTAGRASRAKPASSTGRASRANPASLHRLRLSRQAGLHLRRPCLSRRAGLRCHRLHLYAKPPPAPTVPARELHVAGRDSTLPPPHDAGLHDACTAGLTAHEAAQPPPRRLDHHGRCLASQPPQSMPPQPPPVTTAVGSRNHRQPDLTRGVVASSRIAGVTTGSRRPPPPHLSSGRASVLGTGGSSGSVSRHVATAPGRCRPKPPPNLVAELPGRHRLSLGDRIRPPRHRIRSAPTPCPELVPCRRPDRLGRERGKESPAAAVLAAARLCRRRRGWGGEEKGGDGAACSPPASPPGQGDRARFSSPYRRFQKRKDATQC</sequence>
<feature type="region of interest" description="Disordered" evidence="1">
    <location>
        <begin position="434"/>
        <end position="478"/>
    </location>
</feature>
<protein>
    <submittedName>
        <fullName evidence="2">Uncharacterized protein</fullName>
    </submittedName>
</protein>
<evidence type="ECO:0000256" key="1">
    <source>
        <dbReference type="SAM" id="MobiDB-lite"/>
    </source>
</evidence>
<gene>
    <name evidence="2" type="primary">W230ERIPDM</name>
</gene>
<feature type="compositionally biased region" description="Pro residues" evidence="1">
    <location>
        <begin position="283"/>
        <end position="292"/>
    </location>
</feature>
<feature type="region of interest" description="Disordered" evidence="1">
    <location>
        <begin position="156"/>
        <end position="188"/>
    </location>
</feature>
<organism evidence="2">
    <name type="scientific">Oryza sativa</name>
    <name type="common">Rice</name>
    <dbReference type="NCBI Taxonomy" id="4530"/>
    <lineage>
        <taxon>Eukaryota</taxon>
        <taxon>Viridiplantae</taxon>
        <taxon>Streptophyta</taxon>
        <taxon>Embryophyta</taxon>
        <taxon>Tracheophyta</taxon>
        <taxon>Spermatophyta</taxon>
        <taxon>Magnoliopsida</taxon>
        <taxon>Liliopsida</taxon>
        <taxon>Poales</taxon>
        <taxon>Poaceae</taxon>
        <taxon>BOP clade</taxon>
        <taxon>Oryzoideae</taxon>
        <taxon>Oryzeae</taxon>
        <taxon>Oryzinae</taxon>
        <taxon>Oryza</taxon>
    </lineage>
</organism>
<feature type="compositionally biased region" description="Pro residues" evidence="1">
    <location>
        <begin position="31"/>
        <end position="50"/>
    </location>
</feature>
<evidence type="ECO:0000313" key="2">
    <source>
        <dbReference type="EMBL" id="CAC39040.1"/>
    </source>
</evidence>
<feature type="region of interest" description="Disordered" evidence="1">
    <location>
        <begin position="90"/>
        <end position="133"/>
    </location>
</feature>
<reference evidence="2" key="1">
    <citation type="journal article" date="2001" name="Genome Res.">
        <title>Conservation of microstructure between a sequenced region of the genome of rice and multiple segments of the genome of Arabidopsis thaliana.</title>
        <authorList>
            <person name="Mayer K."/>
            <person name="Murphy G."/>
            <person name="Tarchini R."/>
            <person name="Wambutt R."/>
            <person name="Volckaert G."/>
            <person name="Pohl T."/>
            <person name="Duesterhoeft A."/>
            <person name="Stiekema W."/>
            <person name="Entian K.D."/>
            <person name="Terryn N."/>
            <person name="Lemcke K."/>
            <person name="Haase D."/>
            <person name="Hall C.R."/>
            <person name="van Dodeweerd A.M."/>
            <person name="Tingey S.V."/>
            <person name="Mewes H.W."/>
            <person name="Bevan M."/>
            <person name="Bancroft I."/>
        </authorList>
    </citation>
    <scope>NUCLEOTIDE SEQUENCE</scope>
</reference>
<dbReference type="AlphaFoldDB" id="Q949F2"/>
<feature type="compositionally biased region" description="Basic residues" evidence="1">
    <location>
        <begin position="110"/>
        <end position="133"/>
    </location>
</feature>
<name>Q949F2_ORYSA</name>
<feature type="region of interest" description="Disordered" evidence="1">
    <location>
        <begin position="23"/>
        <end position="50"/>
    </location>
</feature>
<feature type="region of interest" description="Disordered" evidence="1">
    <location>
        <begin position="277"/>
        <end position="302"/>
    </location>
</feature>
<accession>Q949F2</accession>
<feature type="region of interest" description="Disordered" evidence="1">
    <location>
        <begin position="317"/>
        <end position="399"/>
    </location>
</feature>